<protein>
    <submittedName>
        <fullName evidence="1">Uncharacterized protein</fullName>
    </submittedName>
</protein>
<evidence type="ECO:0000313" key="2">
    <source>
        <dbReference type="Proteomes" id="UP000276133"/>
    </source>
</evidence>
<dbReference type="Proteomes" id="UP000276133">
    <property type="component" value="Unassembled WGS sequence"/>
</dbReference>
<name>A0A3M7T3A2_BRAPC</name>
<dbReference type="AlphaFoldDB" id="A0A3M7T3A2"/>
<dbReference type="EMBL" id="REGN01000361">
    <property type="protein sequence ID" value="RNA42503.1"/>
    <property type="molecule type" value="Genomic_DNA"/>
</dbReference>
<proteinExistence type="predicted"/>
<sequence length="261" mass="29435">MGFDKLCATKRFNFFSASKSKIKIFNICDLFDLNKKNNGSIRDCQTGSKLKPNQRQLKKKYKKWIKDYLSKKLVVSGIKNWLVLKSSQMKSKDSLNLKIFMVKKFLGIIIELYFNHNFTNFDENAGFKILNTEEEFSGLVIIYRKISSQLTKHFKVKRVQLEPFGTEAVSGAVSVETNFAAGQTVNRVAVTVSALEKSLPGERVGRNGCGSLAQFFAALEAELFPDNVKEGARLLQDRCVPTVNSSSSHQKRALNLKKSDT</sequence>
<keyword evidence="2" id="KW-1185">Reference proteome</keyword>
<accession>A0A3M7T3A2</accession>
<evidence type="ECO:0000313" key="1">
    <source>
        <dbReference type="EMBL" id="RNA42503.1"/>
    </source>
</evidence>
<reference evidence="1 2" key="1">
    <citation type="journal article" date="2018" name="Sci. Rep.">
        <title>Genomic signatures of local adaptation to the degree of environmental predictability in rotifers.</title>
        <authorList>
            <person name="Franch-Gras L."/>
            <person name="Hahn C."/>
            <person name="Garcia-Roger E.M."/>
            <person name="Carmona M.J."/>
            <person name="Serra M."/>
            <person name="Gomez A."/>
        </authorList>
    </citation>
    <scope>NUCLEOTIDE SEQUENCE [LARGE SCALE GENOMIC DNA]</scope>
    <source>
        <strain evidence="1">HYR1</strain>
    </source>
</reference>
<gene>
    <name evidence="1" type="ORF">BpHYR1_036604</name>
</gene>
<comment type="caution">
    <text evidence="1">The sequence shown here is derived from an EMBL/GenBank/DDBJ whole genome shotgun (WGS) entry which is preliminary data.</text>
</comment>
<organism evidence="1 2">
    <name type="scientific">Brachionus plicatilis</name>
    <name type="common">Marine rotifer</name>
    <name type="synonym">Brachionus muelleri</name>
    <dbReference type="NCBI Taxonomy" id="10195"/>
    <lineage>
        <taxon>Eukaryota</taxon>
        <taxon>Metazoa</taxon>
        <taxon>Spiralia</taxon>
        <taxon>Gnathifera</taxon>
        <taxon>Rotifera</taxon>
        <taxon>Eurotatoria</taxon>
        <taxon>Monogononta</taxon>
        <taxon>Pseudotrocha</taxon>
        <taxon>Ploima</taxon>
        <taxon>Brachionidae</taxon>
        <taxon>Brachionus</taxon>
    </lineage>
</organism>